<keyword evidence="8" id="KW-1185">Reference proteome</keyword>
<evidence type="ECO:0000259" key="6">
    <source>
        <dbReference type="PROSITE" id="PS51462"/>
    </source>
</evidence>
<dbReference type="InterPro" id="IPR015797">
    <property type="entry name" value="NUDIX_hydrolase-like_dom_sf"/>
</dbReference>
<dbReference type="GO" id="GO:0016787">
    <property type="term" value="F:hydrolase activity"/>
    <property type="evidence" value="ECO:0007669"/>
    <property type="project" value="UniProtKB-KW"/>
</dbReference>
<comment type="cofactor">
    <cofactor evidence="1">
        <name>Mg(2+)</name>
        <dbReference type="ChEBI" id="CHEBI:18420"/>
    </cofactor>
</comment>
<dbReference type="Gene3D" id="3.90.79.10">
    <property type="entry name" value="Nucleoside Triphosphate Pyrophosphohydrolase"/>
    <property type="match status" value="1"/>
</dbReference>
<reference evidence="7" key="2">
    <citation type="journal article" date="2023" name="MicrobiologyOpen">
        <title>Genomics of the tumorigenes clade of the family Rhizobiaceae and description of Rhizobium rhododendri sp. nov.</title>
        <authorList>
            <person name="Kuzmanovic N."/>
            <person name="diCenzo G.C."/>
            <person name="Bunk B."/>
            <person name="Sproeer C."/>
            <person name="Fruehling A."/>
            <person name="Neumann-Schaal M."/>
            <person name="Overmann J."/>
            <person name="Smalla K."/>
        </authorList>
    </citation>
    <scope>NUCLEOTIDE SEQUENCE</scope>
    <source>
        <strain evidence="7">Rho-6.2</strain>
    </source>
</reference>
<dbReference type="Proteomes" id="UP000318939">
    <property type="component" value="Chromosome"/>
</dbReference>
<dbReference type="PROSITE" id="PS51462">
    <property type="entry name" value="NUDIX"/>
    <property type="match status" value="1"/>
</dbReference>
<keyword evidence="4" id="KW-0460">Magnesium</keyword>
<keyword evidence="2" id="KW-0479">Metal-binding</keyword>
<dbReference type="InterPro" id="IPR000086">
    <property type="entry name" value="NUDIX_hydrolase_dom"/>
</dbReference>
<evidence type="ECO:0000256" key="5">
    <source>
        <dbReference type="RuleBase" id="RU003476"/>
    </source>
</evidence>
<dbReference type="SUPFAM" id="SSF55811">
    <property type="entry name" value="Nudix"/>
    <property type="match status" value="1"/>
</dbReference>
<dbReference type="InterPro" id="IPR020476">
    <property type="entry name" value="Nudix_hydrolase"/>
</dbReference>
<evidence type="ECO:0000256" key="1">
    <source>
        <dbReference type="ARBA" id="ARBA00001946"/>
    </source>
</evidence>
<proteinExistence type="inferred from homology"/>
<organism evidence="7 8">
    <name type="scientific">Rhizobium rhododendri</name>
    <dbReference type="NCBI Taxonomy" id="2506430"/>
    <lineage>
        <taxon>Bacteria</taxon>
        <taxon>Pseudomonadati</taxon>
        <taxon>Pseudomonadota</taxon>
        <taxon>Alphaproteobacteria</taxon>
        <taxon>Hyphomicrobiales</taxon>
        <taxon>Rhizobiaceae</taxon>
        <taxon>Rhizobium/Agrobacterium group</taxon>
        <taxon>Rhizobium</taxon>
    </lineage>
</organism>
<comment type="similarity">
    <text evidence="5">Belongs to the Nudix hydrolase family.</text>
</comment>
<dbReference type="EMBL" id="CP117267">
    <property type="protein sequence ID" value="WFS21659.1"/>
    <property type="molecule type" value="Genomic_DNA"/>
</dbReference>
<evidence type="ECO:0000313" key="7">
    <source>
        <dbReference type="EMBL" id="WFS21659.1"/>
    </source>
</evidence>
<dbReference type="RefSeq" id="WP_142823487.1">
    <property type="nucleotide sequence ID" value="NZ_CP117267.1"/>
</dbReference>
<dbReference type="PRINTS" id="PR00502">
    <property type="entry name" value="NUDIXFAMILY"/>
</dbReference>
<dbReference type="PROSITE" id="PS00893">
    <property type="entry name" value="NUDIX_BOX"/>
    <property type="match status" value="1"/>
</dbReference>
<feature type="domain" description="Nudix hydrolase" evidence="6">
    <location>
        <begin position="21"/>
        <end position="148"/>
    </location>
</feature>
<dbReference type="PANTHER" id="PTHR12629:SF0">
    <property type="entry name" value="DIPHOSPHOINOSITOL-POLYPHOSPHATE DIPHOSPHATASE"/>
    <property type="match status" value="1"/>
</dbReference>
<protein>
    <submittedName>
        <fullName evidence="7">NUDIX hydrolase</fullName>
    </submittedName>
</protein>
<evidence type="ECO:0000256" key="3">
    <source>
        <dbReference type="ARBA" id="ARBA00022801"/>
    </source>
</evidence>
<dbReference type="InterPro" id="IPR020084">
    <property type="entry name" value="NUDIX_hydrolase_CS"/>
</dbReference>
<evidence type="ECO:0000313" key="8">
    <source>
        <dbReference type="Proteomes" id="UP000318939"/>
    </source>
</evidence>
<evidence type="ECO:0000256" key="2">
    <source>
        <dbReference type="ARBA" id="ARBA00022723"/>
    </source>
</evidence>
<dbReference type="CDD" id="cd04666">
    <property type="entry name" value="NUDIX_DIPP2_like_Nudt4"/>
    <property type="match status" value="1"/>
</dbReference>
<name>A0ABY8IDD5_9HYPH</name>
<evidence type="ECO:0000256" key="4">
    <source>
        <dbReference type="ARBA" id="ARBA00022842"/>
    </source>
</evidence>
<keyword evidence="3 5" id="KW-0378">Hydrolase</keyword>
<accession>A0ABY8IDD5</accession>
<dbReference type="Pfam" id="PF00293">
    <property type="entry name" value="NUDIX"/>
    <property type="match status" value="1"/>
</dbReference>
<dbReference type="InterPro" id="IPR047198">
    <property type="entry name" value="DDP-like_NUDIX"/>
</dbReference>
<dbReference type="PANTHER" id="PTHR12629">
    <property type="entry name" value="DIPHOSPHOINOSITOL POLYPHOSPHATE PHOSPHOHYDROLASE"/>
    <property type="match status" value="1"/>
</dbReference>
<gene>
    <name evidence="7" type="ORF">PR018_10745</name>
</gene>
<reference evidence="7" key="1">
    <citation type="journal article" date="2019" name="Phytopathology">
        <title>A Novel Group of Rhizobium tumorigenes-Like Agrobacteria Associated with Crown Gall Disease of Rhododendron and Blueberry.</title>
        <authorList>
            <person name="Kuzmanovic N."/>
            <person name="Behrens P."/>
            <person name="Idczak E."/>
            <person name="Wagner S."/>
            <person name="Gotz M."/>
            <person name="Sproer C."/>
            <person name="Bunk B."/>
            <person name="Overmann J."/>
            <person name="Smalla K."/>
        </authorList>
    </citation>
    <scope>NUCLEOTIDE SEQUENCE</scope>
    <source>
        <strain evidence="7">Rho-6.2</strain>
    </source>
</reference>
<sequence length="157" mass="17211">MDEPTVKLQTGAPALKQTAQPLFEQAGAICYRRISREVLLITSRRSGRWGIPKGNVEAGETSAQAAEREAFEEAGIRGTCAPEILGAFAYRKEGTNASYRVSVHLLDVRLAVTEFPEKGQRIMRWVPFPEAIEAVHQPGLRMLLGVLGKSSLFGENS</sequence>